<dbReference type="KEGG" id="wms:ID128_02905"/>
<evidence type="ECO:0000313" key="2">
    <source>
        <dbReference type="Proteomes" id="UP000516514"/>
    </source>
</evidence>
<dbReference type="RefSeq" id="WP_191111509.1">
    <property type="nucleotide sequence ID" value="NZ_CP061738.1"/>
</dbReference>
<gene>
    <name evidence="1" type="ORF">ID128_02905</name>
</gene>
<sequence length="78" mass="9167">MKFVLKKWVNRTPSPSGVYNILKRAGMNKLSTKEKEEKRKIIRERAGELAHIDCHYLSKDIIVNESKRYYLVCVIDDV</sequence>
<evidence type="ECO:0008006" key="3">
    <source>
        <dbReference type="Google" id="ProtNLM"/>
    </source>
</evidence>
<reference evidence="1 2" key="1">
    <citation type="submission" date="2020-09" db="EMBL/GenBank/DDBJ databases">
        <title>An Earliest Endosymbiont, Wolbachia massiliensis sp. nov., Strain PL13 From the Bed Bug (Cimex hemipterius), Type strain of a New supergroup T.</title>
        <authorList>
            <person name="Laidoudi Y."/>
            <person name="Levasseur A."/>
            <person name="Medkour H."/>
            <person name="Maaloum M."/>
            <person name="BenKhedher M."/>
            <person name="Sambou M."/>
            <person name="Bassene H."/>
            <person name="Davoust B."/>
            <person name="Fenollar F."/>
            <person name="Raoult D."/>
            <person name="Mediannikov O."/>
        </authorList>
    </citation>
    <scope>NUCLEOTIDE SEQUENCE [LARGE SCALE GENOMIC DNA]</scope>
    <source>
        <strain evidence="1 2">PL13</strain>
    </source>
</reference>
<name>A0A7M3U2X6_9RICK</name>
<proteinExistence type="predicted"/>
<evidence type="ECO:0000313" key="1">
    <source>
        <dbReference type="EMBL" id="QOD38761.1"/>
    </source>
</evidence>
<organism evidence="1 2">
    <name type="scientific">Candidatus Wolbachia massiliensis</name>
    <dbReference type="NCBI Taxonomy" id="1845000"/>
    <lineage>
        <taxon>Bacteria</taxon>
        <taxon>Pseudomonadati</taxon>
        <taxon>Pseudomonadota</taxon>
        <taxon>Alphaproteobacteria</taxon>
        <taxon>Rickettsiales</taxon>
        <taxon>Anaplasmataceae</taxon>
        <taxon>Wolbachieae</taxon>
        <taxon>Wolbachia</taxon>
    </lineage>
</organism>
<accession>A0A7M3U2X6</accession>
<dbReference type="AlphaFoldDB" id="A0A7M3U2X6"/>
<dbReference type="Proteomes" id="UP000516514">
    <property type="component" value="Chromosome"/>
</dbReference>
<dbReference type="EMBL" id="CP061738">
    <property type="protein sequence ID" value="QOD38761.1"/>
    <property type="molecule type" value="Genomic_DNA"/>
</dbReference>
<keyword evidence="2" id="KW-1185">Reference proteome</keyword>
<protein>
    <recommendedName>
        <fullName evidence="3">Transposase</fullName>
    </recommendedName>
</protein>